<proteinExistence type="predicted"/>
<dbReference type="GO" id="GO:0032993">
    <property type="term" value="C:protein-DNA complex"/>
    <property type="evidence" value="ECO:0007669"/>
    <property type="project" value="TreeGrafter"/>
</dbReference>
<name>A0A0C2R6F5_9BACL</name>
<evidence type="ECO:0000313" key="10">
    <source>
        <dbReference type="EMBL" id="KIL45840.1"/>
    </source>
</evidence>
<dbReference type="PATRIC" id="fig|889306.3.peg.2203"/>
<comment type="caution">
    <text evidence="10">The sequence shown here is derived from an EMBL/GenBank/DDBJ whole genome shotgun (WGS) entry which is preliminary data.</text>
</comment>
<evidence type="ECO:0000256" key="5">
    <source>
        <dbReference type="ARBA" id="ARBA00023163"/>
    </source>
</evidence>
<dbReference type="Proteomes" id="UP000031938">
    <property type="component" value="Unassembled WGS sequence"/>
</dbReference>
<reference evidence="10 11" key="1">
    <citation type="submission" date="2015-01" db="EMBL/GenBank/DDBJ databases">
        <title>Genome sequencing of Jeotgalibacillus soli.</title>
        <authorList>
            <person name="Goh K.M."/>
            <person name="Chan K.-G."/>
            <person name="Yaakop A.S."/>
            <person name="Ee R."/>
            <person name="Gan H.M."/>
            <person name="Chan C.S."/>
        </authorList>
    </citation>
    <scope>NUCLEOTIDE SEQUENCE [LARGE SCALE GENOMIC DNA]</scope>
    <source>
        <strain evidence="10 11">P9</strain>
    </source>
</reference>
<feature type="domain" description="OmpR/PhoB-type" evidence="9">
    <location>
        <begin position="135"/>
        <end position="233"/>
    </location>
</feature>
<sequence>MQEKEKILIVEDEEKIARVLELELEYEGYEVTKAATGFEGLEKYRAQEWDLVLLDIMLPEMSGIEVLRRIRADQKLTPVILLTAKDSVEDKVSGLDLGANDYMTKPFQIEELLARIRAALRLRPARAGEINPNEKEWLKVADLRLNEKTREVNRAETSIELTPREFDLLVYLMRNQRQVMNREQILNAVWGYDYFGDTNVVDVYIRYVRKKVDYGQQTALIHTVRGVGYVIKEV</sequence>
<evidence type="ECO:0000256" key="6">
    <source>
        <dbReference type="PROSITE-ProRule" id="PRU00169"/>
    </source>
</evidence>
<dbReference type="STRING" id="889306.KP78_21890"/>
<dbReference type="RefSeq" id="WP_041088619.1">
    <property type="nucleotide sequence ID" value="NZ_JXRP01000017.1"/>
</dbReference>
<keyword evidence="4 7" id="KW-0238">DNA-binding</keyword>
<keyword evidence="2" id="KW-0902">Two-component regulatory system</keyword>
<feature type="DNA-binding region" description="OmpR/PhoB-type" evidence="7">
    <location>
        <begin position="135"/>
        <end position="233"/>
    </location>
</feature>
<dbReference type="Gene3D" id="1.10.10.10">
    <property type="entry name" value="Winged helix-like DNA-binding domain superfamily/Winged helix DNA-binding domain"/>
    <property type="match status" value="1"/>
</dbReference>
<keyword evidence="5" id="KW-0804">Transcription</keyword>
<dbReference type="Pfam" id="PF00486">
    <property type="entry name" value="Trans_reg_C"/>
    <property type="match status" value="1"/>
</dbReference>
<dbReference type="Gene3D" id="3.40.50.2300">
    <property type="match status" value="1"/>
</dbReference>
<dbReference type="InterPro" id="IPR001867">
    <property type="entry name" value="OmpR/PhoB-type_DNA-bd"/>
</dbReference>
<dbReference type="InterPro" id="IPR001789">
    <property type="entry name" value="Sig_transdc_resp-reg_receiver"/>
</dbReference>
<evidence type="ECO:0000259" key="8">
    <source>
        <dbReference type="PROSITE" id="PS50110"/>
    </source>
</evidence>
<accession>A0A0C2R6F5</accession>
<protein>
    <submittedName>
        <fullName evidence="10">PhoB family transcriptional regulator</fullName>
    </submittedName>
</protein>
<feature type="domain" description="Response regulatory" evidence="8">
    <location>
        <begin position="6"/>
        <end position="120"/>
    </location>
</feature>
<dbReference type="SMART" id="SM00862">
    <property type="entry name" value="Trans_reg_C"/>
    <property type="match status" value="1"/>
</dbReference>
<dbReference type="SMART" id="SM00448">
    <property type="entry name" value="REC"/>
    <property type="match status" value="1"/>
</dbReference>
<dbReference type="InterPro" id="IPR036388">
    <property type="entry name" value="WH-like_DNA-bd_sf"/>
</dbReference>
<dbReference type="PANTHER" id="PTHR48111">
    <property type="entry name" value="REGULATOR OF RPOS"/>
    <property type="match status" value="1"/>
</dbReference>
<evidence type="ECO:0000256" key="2">
    <source>
        <dbReference type="ARBA" id="ARBA00023012"/>
    </source>
</evidence>
<dbReference type="PROSITE" id="PS51755">
    <property type="entry name" value="OMPR_PHOB"/>
    <property type="match status" value="1"/>
</dbReference>
<evidence type="ECO:0000313" key="11">
    <source>
        <dbReference type="Proteomes" id="UP000031938"/>
    </source>
</evidence>
<dbReference type="GO" id="GO:0006355">
    <property type="term" value="P:regulation of DNA-templated transcription"/>
    <property type="evidence" value="ECO:0007669"/>
    <property type="project" value="InterPro"/>
</dbReference>
<keyword evidence="1 6" id="KW-0597">Phosphoprotein</keyword>
<dbReference type="FunFam" id="1.10.10.10:FF:000005">
    <property type="entry name" value="Two-component system response regulator"/>
    <property type="match status" value="1"/>
</dbReference>
<dbReference type="PANTHER" id="PTHR48111:SF22">
    <property type="entry name" value="REGULATOR OF RPOS"/>
    <property type="match status" value="1"/>
</dbReference>
<dbReference type="CDD" id="cd00383">
    <property type="entry name" value="trans_reg_C"/>
    <property type="match status" value="1"/>
</dbReference>
<dbReference type="GO" id="GO:0000976">
    <property type="term" value="F:transcription cis-regulatory region binding"/>
    <property type="evidence" value="ECO:0007669"/>
    <property type="project" value="TreeGrafter"/>
</dbReference>
<dbReference type="Gene3D" id="6.10.250.690">
    <property type="match status" value="1"/>
</dbReference>
<evidence type="ECO:0000259" key="9">
    <source>
        <dbReference type="PROSITE" id="PS51755"/>
    </source>
</evidence>
<dbReference type="SUPFAM" id="SSF52172">
    <property type="entry name" value="CheY-like"/>
    <property type="match status" value="1"/>
</dbReference>
<dbReference type="Pfam" id="PF00072">
    <property type="entry name" value="Response_reg"/>
    <property type="match status" value="1"/>
</dbReference>
<dbReference type="PROSITE" id="PS50110">
    <property type="entry name" value="RESPONSE_REGULATORY"/>
    <property type="match status" value="1"/>
</dbReference>
<dbReference type="AlphaFoldDB" id="A0A0C2R6F5"/>
<dbReference type="EMBL" id="JXRP01000017">
    <property type="protein sequence ID" value="KIL45840.1"/>
    <property type="molecule type" value="Genomic_DNA"/>
</dbReference>
<keyword evidence="11" id="KW-1185">Reference proteome</keyword>
<dbReference type="InterPro" id="IPR039420">
    <property type="entry name" value="WalR-like"/>
</dbReference>
<dbReference type="GO" id="GO:0005829">
    <property type="term" value="C:cytosol"/>
    <property type="evidence" value="ECO:0007669"/>
    <property type="project" value="TreeGrafter"/>
</dbReference>
<gene>
    <name evidence="10" type="ORF">KP78_21890</name>
</gene>
<keyword evidence="3" id="KW-0805">Transcription regulation</keyword>
<evidence type="ECO:0000256" key="4">
    <source>
        <dbReference type="ARBA" id="ARBA00023125"/>
    </source>
</evidence>
<evidence type="ECO:0000256" key="3">
    <source>
        <dbReference type="ARBA" id="ARBA00023015"/>
    </source>
</evidence>
<organism evidence="10 11">
    <name type="scientific">Jeotgalibacillus soli</name>
    <dbReference type="NCBI Taxonomy" id="889306"/>
    <lineage>
        <taxon>Bacteria</taxon>
        <taxon>Bacillati</taxon>
        <taxon>Bacillota</taxon>
        <taxon>Bacilli</taxon>
        <taxon>Bacillales</taxon>
        <taxon>Caryophanaceae</taxon>
        <taxon>Jeotgalibacillus</taxon>
    </lineage>
</organism>
<evidence type="ECO:0000256" key="1">
    <source>
        <dbReference type="ARBA" id="ARBA00022553"/>
    </source>
</evidence>
<evidence type="ECO:0000256" key="7">
    <source>
        <dbReference type="PROSITE-ProRule" id="PRU01091"/>
    </source>
</evidence>
<dbReference type="OrthoDB" id="9790442at2"/>
<dbReference type="InterPro" id="IPR011006">
    <property type="entry name" value="CheY-like_superfamily"/>
</dbReference>
<dbReference type="FunFam" id="3.40.50.2300:FF:000001">
    <property type="entry name" value="DNA-binding response regulator PhoB"/>
    <property type="match status" value="1"/>
</dbReference>
<feature type="modified residue" description="4-aspartylphosphate" evidence="6">
    <location>
        <position position="55"/>
    </location>
</feature>
<dbReference type="GO" id="GO:0000156">
    <property type="term" value="F:phosphorelay response regulator activity"/>
    <property type="evidence" value="ECO:0007669"/>
    <property type="project" value="TreeGrafter"/>
</dbReference>